<gene>
    <name evidence="1" type="ORF">K7432_004578</name>
</gene>
<evidence type="ECO:0000313" key="2">
    <source>
        <dbReference type="Proteomes" id="UP001479436"/>
    </source>
</evidence>
<dbReference type="InterPro" id="IPR006616">
    <property type="entry name" value="DM9_repeat"/>
</dbReference>
<accession>A0ABR2W4M1</accession>
<dbReference type="Proteomes" id="UP001479436">
    <property type="component" value="Unassembled WGS sequence"/>
</dbReference>
<protein>
    <submittedName>
        <fullName evidence="1">Uncharacterized protein</fullName>
    </submittedName>
</protein>
<proteinExistence type="predicted"/>
<dbReference type="Pfam" id="PF11901">
    <property type="entry name" value="DM9"/>
    <property type="match status" value="1"/>
</dbReference>
<dbReference type="EMBL" id="JASJQH010007036">
    <property type="protein sequence ID" value="KAK9719750.1"/>
    <property type="molecule type" value="Genomic_DNA"/>
</dbReference>
<organism evidence="1 2">
    <name type="scientific">Basidiobolus ranarum</name>
    <dbReference type="NCBI Taxonomy" id="34480"/>
    <lineage>
        <taxon>Eukaryota</taxon>
        <taxon>Fungi</taxon>
        <taxon>Fungi incertae sedis</taxon>
        <taxon>Zoopagomycota</taxon>
        <taxon>Entomophthoromycotina</taxon>
        <taxon>Basidiobolomycetes</taxon>
        <taxon>Basidiobolales</taxon>
        <taxon>Basidiobolaceae</taxon>
        <taxon>Basidiobolus</taxon>
    </lineage>
</organism>
<dbReference type="SMART" id="SM00696">
    <property type="entry name" value="DM9"/>
    <property type="match status" value="2"/>
</dbReference>
<dbReference type="PANTHER" id="PTHR31649:SF1">
    <property type="entry name" value="FARNESOIC ACID O-METHYL TRANSFERASE DOMAIN-CONTAINING PROTEIN"/>
    <property type="match status" value="1"/>
</dbReference>
<sequence length="156" mass="17112">MSKIARSSPQLEWVFATKGQIPPNAVQGGVEPDGKPLFVARQFHEGGLQIGKAAPHLGGLNIGYGGKEVHFDEYYVLVGDARTLKWVEAKGPVQPQNWIPLEAGHEQDGKELFIGKTRYEGGEHIGKVGTHFKHGINFGYGGKERQADDYYVLSLV</sequence>
<evidence type="ECO:0000313" key="1">
    <source>
        <dbReference type="EMBL" id="KAK9719750.1"/>
    </source>
</evidence>
<dbReference type="PANTHER" id="PTHR31649">
    <property type="entry name" value="AGAP009604-PA"/>
    <property type="match status" value="1"/>
</dbReference>
<reference evidence="1 2" key="1">
    <citation type="submission" date="2023-04" db="EMBL/GenBank/DDBJ databases">
        <title>Genome of Basidiobolus ranarum AG-B5.</title>
        <authorList>
            <person name="Stajich J.E."/>
            <person name="Carter-House D."/>
            <person name="Gryganskyi A."/>
        </authorList>
    </citation>
    <scope>NUCLEOTIDE SEQUENCE [LARGE SCALE GENOMIC DNA]</scope>
    <source>
        <strain evidence="1 2">AG-B5</strain>
    </source>
</reference>
<name>A0ABR2W4M1_9FUNG</name>
<comment type="caution">
    <text evidence="1">The sequence shown here is derived from an EMBL/GenBank/DDBJ whole genome shotgun (WGS) entry which is preliminary data.</text>
</comment>
<keyword evidence="2" id="KW-1185">Reference proteome</keyword>